<accession>A0ACC0MF58</accession>
<evidence type="ECO:0000313" key="2">
    <source>
        <dbReference type="Proteomes" id="UP001062846"/>
    </source>
</evidence>
<evidence type="ECO:0000313" key="1">
    <source>
        <dbReference type="EMBL" id="KAI8539673.1"/>
    </source>
</evidence>
<dbReference type="Proteomes" id="UP001062846">
    <property type="component" value="Chromosome 9"/>
</dbReference>
<proteinExistence type="predicted"/>
<reference evidence="1" key="1">
    <citation type="submission" date="2022-02" db="EMBL/GenBank/DDBJ databases">
        <title>Plant Genome Project.</title>
        <authorList>
            <person name="Zhang R.-G."/>
        </authorList>
    </citation>
    <scope>NUCLEOTIDE SEQUENCE</scope>
    <source>
        <strain evidence="1">AT1</strain>
    </source>
</reference>
<comment type="caution">
    <text evidence="1">The sequence shown here is derived from an EMBL/GenBank/DDBJ whole genome shotgun (WGS) entry which is preliminary data.</text>
</comment>
<keyword evidence="2" id="KW-1185">Reference proteome</keyword>
<protein>
    <submittedName>
        <fullName evidence="1">Uncharacterized protein</fullName>
    </submittedName>
</protein>
<name>A0ACC0MF58_RHOML</name>
<organism evidence="1 2">
    <name type="scientific">Rhododendron molle</name>
    <name type="common">Chinese azalea</name>
    <name type="synonym">Azalea mollis</name>
    <dbReference type="NCBI Taxonomy" id="49168"/>
    <lineage>
        <taxon>Eukaryota</taxon>
        <taxon>Viridiplantae</taxon>
        <taxon>Streptophyta</taxon>
        <taxon>Embryophyta</taxon>
        <taxon>Tracheophyta</taxon>
        <taxon>Spermatophyta</taxon>
        <taxon>Magnoliopsida</taxon>
        <taxon>eudicotyledons</taxon>
        <taxon>Gunneridae</taxon>
        <taxon>Pentapetalae</taxon>
        <taxon>asterids</taxon>
        <taxon>Ericales</taxon>
        <taxon>Ericaceae</taxon>
        <taxon>Ericoideae</taxon>
        <taxon>Rhodoreae</taxon>
        <taxon>Rhododendron</taxon>
    </lineage>
</organism>
<sequence>MAFSSIPTAILTSSSKAPSPVQVTQRRPESVFHPSVWGDYFLAYASADMEVDINMKQNYQQLKENVRKQVVEAKGDYSQQLDLIDAIQRLGVAYQFETEINQGLHQIYETYRQSGHKNVNDDEDLYTTALSFRLLRQHGYHVSCDVFNKFKDNDGTFKESLIGDVRGLLSLYEATFLSIHQEDILDEAMEFTTTHLNSALPNLRNNPIAAQVVHALYQPIHKGLTRLESRHYISFYQKDDSHNKVLLDFAKLDFNLLQKLHQKELSEMTRWWNELDVVRTLPFARDRVVELYFWTLGVFFEPQYVLARRILMKMICLISIIDDIYDASQATIEELVLFNEAIQRVSWASFRAALINPSYSCSFHTIAALDLDAAICKVAQFETSSVMASSAAMVEAEACLNALRRLFRVMANGGGGWPSSPDCLGFHFRRLALAAGLYIWRGQFGLTARLGSDGCTAVAAGVVRVLRGGLDGPVQAWVFELSLFNLGLG</sequence>
<dbReference type="EMBL" id="CM046396">
    <property type="protein sequence ID" value="KAI8539673.1"/>
    <property type="molecule type" value="Genomic_DNA"/>
</dbReference>
<gene>
    <name evidence="1" type="ORF">RHMOL_Rhmol09G0201400</name>
</gene>